<evidence type="ECO:0000256" key="1">
    <source>
        <dbReference type="ARBA" id="ARBA00022723"/>
    </source>
</evidence>
<feature type="compositionally biased region" description="Polar residues" evidence="6">
    <location>
        <begin position="401"/>
        <end position="427"/>
    </location>
</feature>
<keyword evidence="1" id="KW-0479">Metal-binding</keyword>
<dbReference type="GO" id="GO:0016491">
    <property type="term" value="F:oxidoreductase activity"/>
    <property type="evidence" value="ECO:0007669"/>
    <property type="project" value="UniProtKB-KW"/>
</dbReference>
<feature type="compositionally biased region" description="Basic and acidic residues" evidence="6">
    <location>
        <begin position="571"/>
        <end position="585"/>
    </location>
</feature>
<feature type="compositionally biased region" description="Basic and acidic residues" evidence="6">
    <location>
        <begin position="495"/>
        <end position="506"/>
    </location>
</feature>
<feature type="compositionally biased region" description="Polar residues" evidence="6">
    <location>
        <begin position="436"/>
        <end position="467"/>
    </location>
</feature>
<keyword evidence="5" id="KW-0804">Transcription</keyword>
<evidence type="ECO:0000256" key="4">
    <source>
        <dbReference type="ARBA" id="ARBA00023015"/>
    </source>
</evidence>
<keyword evidence="4" id="KW-0805">Transcription regulation</keyword>
<keyword evidence="2" id="KW-0560">Oxidoreductase</keyword>
<protein>
    <recommendedName>
        <fullName evidence="7">JmjC domain-containing protein</fullName>
    </recommendedName>
</protein>
<dbReference type="AlphaFoldDB" id="A0A811LNN4"/>
<feature type="compositionally biased region" description="Basic residues" evidence="6">
    <location>
        <begin position="522"/>
        <end position="532"/>
    </location>
</feature>
<name>A0A811LNN4_9BILA</name>
<dbReference type="SUPFAM" id="SSF51197">
    <property type="entry name" value="Clavaminate synthase-like"/>
    <property type="match status" value="1"/>
</dbReference>
<dbReference type="PROSITE" id="PS51184">
    <property type="entry name" value="JMJC"/>
    <property type="match status" value="1"/>
</dbReference>
<evidence type="ECO:0000256" key="3">
    <source>
        <dbReference type="ARBA" id="ARBA00023004"/>
    </source>
</evidence>
<evidence type="ECO:0000259" key="7">
    <source>
        <dbReference type="PROSITE" id="PS51184"/>
    </source>
</evidence>
<sequence length="827" mass="94411">MGPLNMLSLEVSYQRLGQMVQPPRLVREIDWGNYLFPVDKFKQRHYSRVEKYAIMTMAKCYTEFHIDFAGTSVWYHLKKGTKYFFLIEPTPIALHLYEEFICAYRSGVSVGFFGDVVDGKCTRVKMTAGQTLILPAGWIHAVYTPEDSLVFGGNYLHSFSIPMQVTVRDQETRGQTKKKFTYQCYDQILWYYVAEVVQKTLAKDYVRLFKRDEYDEIQQRLAICPEEFKNCCYDILLPKPEFYDDPHTGDPIQFNFDPIDRTIIPPPTKFNEDYLNDLTLFEKKGLYKLKELLGDFRNLNLNRRFCKVAEGIRRPRHLLQDFQHILDHISYMELQKDTVLVKNSQTNKMGIEKVESQENGGKFETKDEDMPVLKNEVYSDINNSLNSQENRISNFNESQDSRLNYSQGSEAKSQADSNVNDENVSKQSRLDDKQSVDNNASQENTDVTQNSTESQTKTENGENQLSQEPEKIKKPKRTKKATKNEDDEEWTPGQEVEKAERSKSKSDEEDEDINLDGETVPKKRKKEKHVKRVSGMIARVNSKGKITSPTEHKKPESFTQPAKRRRSYLKSNKEHHNNTSTEHPHGSKHPPKHHLDAPPPEAEAPVDLVPLGRKFNHQHVSNLKRVNAHLVPVAVHGAKLTIHVDEKKPKKHKISHSPHSSSSEQQKLFNDMFMSQPTEKRKVSLPKHSPTSSQASTSSKAYSPKPAISPISTSSPGLSSPTKYRHGDIPYTPTRPNLNLSGIHTPFSASNPYNQSFNFTPGGYDPRTVMSPPAKPDSQLLQSSLYSPTARPAPAAPNSFKPPPVAFKYQNAMDELDDINNILGMDN</sequence>
<dbReference type="InterPro" id="IPR050690">
    <property type="entry name" value="JHDM1_Histone_Demethylase"/>
</dbReference>
<dbReference type="InterPro" id="IPR003347">
    <property type="entry name" value="JmjC_dom"/>
</dbReference>
<keyword evidence="9" id="KW-1185">Reference proteome</keyword>
<feature type="compositionally biased region" description="Low complexity" evidence="6">
    <location>
        <begin position="689"/>
        <end position="722"/>
    </location>
</feature>
<proteinExistence type="predicted"/>
<keyword evidence="3" id="KW-0408">Iron</keyword>
<evidence type="ECO:0000256" key="5">
    <source>
        <dbReference type="ARBA" id="ARBA00023163"/>
    </source>
</evidence>
<feature type="region of interest" description="Disordered" evidence="6">
    <location>
        <begin position="641"/>
        <end position="665"/>
    </location>
</feature>
<evidence type="ECO:0000256" key="6">
    <source>
        <dbReference type="SAM" id="MobiDB-lite"/>
    </source>
</evidence>
<dbReference type="EMBL" id="CAJFDH010000006">
    <property type="protein sequence ID" value="CAD5229907.1"/>
    <property type="molecule type" value="Genomic_DNA"/>
</dbReference>
<comment type="caution">
    <text evidence="8">The sequence shown here is derived from an EMBL/GenBank/DDBJ whole genome shotgun (WGS) entry which is preliminary data.</text>
</comment>
<accession>A0A811LNN4</accession>
<gene>
    <name evidence="8" type="ORF">BOKJ2_LOCUS13870</name>
</gene>
<evidence type="ECO:0000256" key="2">
    <source>
        <dbReference type="ARBA" id="ARBA00023002"/>
    </source>
</evidence>
<feature type="region of interest" description="Disordered" evidence="6">
    <location>
        <begin position="678"/>
        <end position="723"/>
    </location>
</feature>
<dbReference type="Proteomes" id="UP000783686">
    <property type="component" value="Unassembled WGS sequence"/>
</dbReference>
<dbReference type="SMART" id="SM00558">
    <property type="entry name" value="JmjC"/>
    <property type="match status" value="1"/>
</dbReference>
<evidence type="ECO:0000313" key="9">
    <source>
        <dbReference type="Proteomes" id="UP000614601"/>
    </source>
</evidence>
<dbReference type="OrthoDB" id="5876800at2759"/>
<dbReference type="EMBL" id="CAJFCW020000006">
    <property type="protein sequence ID" value="CAG9127312.1"/>
    <property type="molecule type" value="Genomic_DNA"/>
</dbReference>
<dbReference type="Proteomes" id="UP000614601">
    <property type="component" value="Unassembled WGS sequence"/>
</dbReference>
<feature type="region of interest" description="Disordered" evidence="6">
    <location>
        <begin position="401"/>
        <end position="610"/>
    </location>
</feature>
<dbReference type="PANTHER" id="PTHR23123">
    <property type="entry name" value="PHD/F-BOX CONTAINING PROTEIN"/>
    <property type="match status" value="1"/>
</dbReference>
<organism evidence="8 9">
    <name type="scientific">Bursaphelenchus okinawaensis</name>
    <dbReference type="NCBI Taxonomy" id="465554"/>
    <lineage>
        <taxon>Eukaryota</taxon>
        <taxon>Metazoa</taxon>
        <taxon>Ecdysozoa</taxon>
        <taxon>Nematoda</taxon>
        <taxon>Chromadorea</taxon>
        <taxon>Rhabditida</taxon>
        <taxon>Tylenchina</taxon>
        <taxon>Tylenchomorpha</taxon>
        <taxon>Aphelenchoidea</taxon>
        <taxon>Aphelenchoididae</taxon>
        <taxon>Bursaphelenchus</taxon>
    </lineage>
</organism>
<dbReference type="Gene3D" id="2.60.120.650">
    <property type="entry name" value="Cupin"/>
    <property type="match status" value="1"/>
</dbReference>
<dbReference type="GO" id="GO:0046872">
    <property type="term" value="F:metal ion binding"/>
    <property type="evidence" value="ECO:0007669"/>
    <property type="project" value="UniProtKB-KW"/>
</dbReference>
<reference evidence="8" key="1">
    <citation type="submission" date="2020-09" db="EMBL/GenBank/DDBJ databases">
        <authorList>
            <person name="Kikuchi T."/>
        </authorList>
    </citation>
    <scope>NUCLEOTIDE SEQUENCE</scope>
    <source>
        <strain evidence="8">SH1</strain>
    </source>
</reference>
<evidence type="ECO:0000313" key="8">
    <source>
        <dbReference type="EMBL" id="CAD5229907.1"/>
    </source>
</evidence>
<feature type="domain" description="JmjC" evidence="7">
    <location>
        <begin position="11"/>
        <end position="172"/>
    </location>
</feature>